<dbReference type="GO" id="GO:0000156">
    <property type="term" value="F:phosphorelay response regulator activity"/>
    <property type="evidence" value="ECO:0007669"/>
    <property type="project" value="TreeGrafter"/>
</dbReference>
<keyword evidence="6 9" id="KW-0238">DNA-binding</keyword>
<evidence type="ECO:0000313" key="14">
    <source>
        <dbReference type="Proteomes" id="UP000053096"/>
    </source>
</evidence>
<feature type="domain" description="Response regulatory" evidence="10">
    <location>
        <begin position="5"/>
        <end position="118"/>
    </location>
</feature>
<evidence type="ECO:0000256" key="2">
    <source>
        <dbReference type="ARBA" id="ARBA00022490"/>
    </source>
</evidence>
<keyword evidence="15" id="KW-1185">Reference proteome</keyword>
<dbReference type="Proteomes" id="UP000053096">
    <property type="component" value="Unassembled WGS sequence"/>
</dbReference>
<evidence type="ECO:0000256" key="4">
    <source>
        <dbReference type="ARBA" id="ARBA00023012"/>
    </source>
</evidence>
<dbReference type="OrthoDB" id="9149764at2"/>
<dbReference type="GO" id="GO:0032993">
    <property type="term" value="C:protein-DNA complex"/>
    <property type="evidence" value="ECO:0007669"/>
    <property type="project" value="TreeGrafter"/>
</dbReference>
<evidence type="ECO:0000256" key="5">
    <source>
        <dbReference type="ARBA" id="ARBA00023015"/>
    </source>
</evidence>
<dbReference type="PROSITE" id="PS51755">
    <property type="entry name" value="OMPR_PHOB"/>
    <property type="match status" value="1"/>
</dbReference>
<dbReference type="SMART" id="SM00448">
    <property type="entry name" value="REC"/>
    <property type="match status" value="1"/>
</dbReference>
<feature type="DNA-binding region" description="OmpR/PhoB-type" evidence="9">
    <location>
        <begin position="127"/>
        <end position="236"/>
    </location>
</feature>
<dbReference type="AlphaFoldDB" id="A0A0J6F184"/>
<dbReference type="InterPro" id="IPR039420">
    <property type="entry name" value="WalR-like"/>
</dbReference>
<dbReference type="EMBL" id="CYTV01000005">
    <property type="protein sequence ID" value="CUI82451.1"/>
    <property type="molecule type" value="Genomic_DNA"/>
</dbReference>
<organism evidence="13 14">
    <name type="scientific">Bordetella pseudohinzii</name>
    <dbReference type="NCBI Taxonomy" id="1331258"/>
    <lineage>
        <taxon>Bacteria</taxon>
        <taxon>Pseudomonadati</taxon>
        <taxon>Pseudomonadota</taxon>
        <taxon>Betaproteobacteria</taxon>
        <taxon>Burkholderiales</taxon>
        <taxon>Alcaligenaceae</taxon>
        <taxon>Bordetella</taxon>
    </lineage>
</organism>
<dbReference type="GO" id="GO:0005829">
    <property type="term" value="C:cytosol"/>
    <property type="evidence" value="ECO:0007669"/>
    <property type="project" value="TreeGrafter"/>
</dbReference>
<keyword evidence="5" id="KW-0805">Transcription regulation</keyword>
<comment type="subcellular location">
    <subcellularLocation>
        <location evidence="1">Cytoplasm</location>
    </subcellularLocation>
</comment>
<dbReference type="Proteomes" id="UP000092950">
    <property type="component" value="Chromosome"/>
</dbReference>
<dbReference type="InterPro" id="IPR016032">
    <property type="entry name" value="Sig_transdc_resp-reg_C-effctor"/>
</dbReference>
<name>A0A0J6F184_9BORD</name>
<dbReference type="Gene3D" id="1.10.10.10">
    <property type="entry name" value="Winged helix-like DNA-binding domain superfamily/Winged helix DNA-binding domain"/>
    <property type="match status" value="1"/>
</dbReference>
<dbReference type="InterPro" id="IPR001867">
    <property type="entry name" value="OmpR/PhoB-type_DNA-bd"/>
</dbReference>
<keyword evidence="7" id="KW-0804">Transcription</keyword>
<dbReference type="PANTHER" id="PTHR48111">
    <property type="entry name" value="REGULATOR OF RPOS"/>
    <property type="match status" value="1"/>
</dbReference>
<accession>A0A0M7FL50</accession>
<evidence type="ECO:0000313" key="15">
    <source>
        <dbReference type="Proteomes" id="UP000092950"/>
    </source>
</evidence>
<dbReference type="PANTHER" id="PTHR48111:SF35">
    <property type="entry name" value="TRANSCRIPTIONAL REGULATORY PROTEIN QSEB"/>
    <property type="match status" value="1"/>
</dbReference>
<dbReference type="PROSITE" id="PS50110">
    <property type="entry name" value="RESPONSE_REGULATORY"/>
    <property type="match status" value="1"/>
</dbReference>
<keyword evidence="3 8" id="KW-0597">Phosphoprotein</keyword>
<dbReference type="GO" id="GO:0000976">
    <property type="term" value="F:transcription cis-regulatory region binding"/>
    <property type="evidence" value="ECO:0007669"/>
    <property type="project" value="TreeGrafter"/>
</dbReference>
<evidence type="ECO:0000256" key="6">
    <source>
        <dbReference type="ARBA" id="ARBA00023125"/>
    </source>
</evidence>
<evidence type="ECO:0000313" key="13">
    <source>
        <dbReference type="EMBL" id="CUI82451.1"/>
    </source>
</evidence>
<dbReference type="KEGG" id="bpdz:BBN53_20600"/>
<evidence type="ECO:0000259" key="11">
    <source>
        <dbReference type="PROSITE" id="PS51755"/>
    </source>
</evidence>
<dbReference type="EMBL" id="CP016440">
    <property type="protein sequence ID" value="ANY18077.1"/>
    <property type="molecule type" value="Genomic_DNA"/>
</dbReference>
<gene>
    <name evidence="13" type="primary">ompR_2</name>
    <name evidence="12" type="ORF">BBN53_20600</name>
    <name evidence="13" type="ORF">ERS370011_02428</name>
</gene>
<evidence type="ECO:0000256" key="7">
    <source>
        <dbReference type="ARBA" id="ARBA00023163"/>
    </source>
</evidence>
<dbReference type="Gene3D" id="3.40.50.2300">
    <property type="match status" value="1"/>
</dbReference>
<evidence type="ECO:0000259" key="10">
    <source>
        <dbReference type="PROSITE" id="PS50110"/>
    </source>
</evidence>
<evidence type="ECO:0000313" key="12">
    <source>
        <dbReference type="EMBL" id="ANY18077.1"/>
    </source>
</evidence>
<dbReference type="Pfam" id="PF00486">
    <property type="entry name" value="Trans_reg_C"/>
    <property type="match status" value="1"/>
</dbReference>
<reference evidence="13 14" key="1">
    <citation type="submission" date="2015-09" db="EMBL/GenBank/DDBJ databases">
        <authorList>
            <person name="Jackson K.R."/>
            <person name="Lunt B.L."/>
            <person name="Fisher J.N.B."/>
            <person name="Gardner A.V."/>
            <person name="Bailey M.E."/>
            <person name="Deus L.M."/>
            <person name="Earl A.S."/>
            <person name="Gibby P.D."/>
            <person name="Hartmann K.A."/>
            <person name="Liu J.E."/>
            <person name="Manci A.M."/>
            <person name="Nielsen D.A."/>
            <person name="Solomon M.B."/>
            <person name="Breakwell D.P."/>
            <person name="Burnett S.H."/>
            <person name="Grose J.H."/>
        </authorList>
    </citation>
    <scope>NUCLEOTIDE SEQUENCE [LARGE SCALE GENOMIC DNA]</scope>
    <source>
        <strain evidence="13 14">2789STDY5608636</strain>
    </source>
</reference>
<feature type="domain" description="OmpR/PhoB-type" evidence="11">
    <location>
        <begin position="127"/>
        <end position="236"/>
    </location>
</feature>
<evidence type="ECO:0000256" key="9">
    <source>
        <dbReference type="PROSITE-ProRule" id="PRU01091"/>
    </source>
</evidence>
<reference evidence="12 15" key="2">
    <citation type="submission" date="2016-07" db="EMBL/GenBank/DDBJ databases">
        <title>Complete genome sequences of Bordetella pseudohinzii.</title>
        <authorList>
            <person name="Spilker T."/>
            <person name="Darrah R."/>
            <person name="LiPuma J.J."/>
        </authorList>
    </citation>
    <scope>NUCLEOTIDE SEQUENCE [LARGE SCALE GENOMIC DNA]</scope>
    <source>
        <strain evidence="12 15">HI4681</strain>
    </source>
</reference>
<protein>
    <submittedName>
        <fullName evidence="13">Transcriptional regulatory protein OmpR</fullName>
    </submittedName>
</protein>
<evidence type="ECO:0000256" key="8">
    <source>
        <dbReference type="PROSITE-ProRule" id="PRU00169"/>
    </source>
</evidence>
<dbReference type="InterPro" id="IPR036388">
    <property type="entry name" value="WH-like_DNA-bd_sf"/>
</dbReference>
<feature type="modified residue" description="4-aspartylphosphate" evidence="8">
    <location>
        <position position="54"/>
    </location>
</feature>
<evidence type="ECO:0000256" key="1">
    <source>
        <dbReference type="ARBA" id="ARBA00004496"/>
    </source>
</evidence>
<keyword evidence="4" id="KW-0902">Two-component regulatory system</keyword>
<dbReference type="InterPro" id="IPR001789">
    <property type="entry name" value="Sig_transdc_resp-reg_receiver"/>
</dbReference>
<accession>A0A0J6F184</accession>
<dbReference type="GO" id="GO:0006355">
    <property type="term" value="P:regulation of DNA-templated transcription"/>
    <property type="evidence" value="ECO:0007669"/>
    <property type="project" value="InterPro"/>
</dbReference>
<dbReference type="CDD" id="cd00383">
    <property type="entry name" value="trans_reg_C"/>
    <property type="match status" value="1"/>
</dbReference>
<dbReference type="SMART" id="SM00862">
    <property type="entry name" value="Trans_reg_C"/>
    <property type="match status" value="1"/>
</dbReference>
<dbReference type="SUPFAM" id="SSF52172">
    <property type="entry name" value="CheY-like"/>
    <property type="match status" value="1"/>
</dbReference>
<evidence type="ECO:0000256" key="3">
    <source>
        <dbReference type="ARBA" id="ARBA00022553"/>
    </source>
</evidence>
<dbReference type="SUPFAM" id="SSF46894">
    <property type="entry name" value="C-terminal effector domain of the bipartite response regulators"/>
    <property type="match status" value="1"/>
</dbReference>
<proteinExistence type="predicted"/>
<dbReference type="InterPro" id="IPR011006">
    <property type="entry name" value="CheY-like_superfamily"/>
</dbReference>
<dbReference type="Pfam" id="PF00072">
    <property type="entry name" value="Response_reg"/>
    <property type="match status" value="1"/>
</dbReference>
<keyword evidence="2" id="KW-0963">Cytoplasm</keyword>
<sequence length="237" mass="25558">MKQLSTLIMVPDSASRARTISVLLQAGISTKGCSTPLELFGMLNEEHYDIVVLDVSTLGELGFALIARLRGSSELGVIVKGEDMPVEMRLRCLQSGADAALAEPVDDRELACVLLALARRLPVWQDEPVEDVGMELMASGKWELRDQDWTLAAPTGATLSLSTNERLIVRALLQAEGRAVSRGALADELSADGANARMTGARSIDVVISRLRRKAELAGLILPIRTVYGSGYLFAHT</sequence>